<dbReference type="GO" id="GO:0003677">
    <property type="term" value="F:DNA binding"/>
    <property type="evidence" value="ECO:0007669"/>
    <property type="project" value="InterPro"/>
</dbReference>
<evidence type="ECO:0000313" key="4">
    <source>
        <dbReference type="Proteomes" id="UP000276741"/>
    </source>
</evidence>
<dbReference type="Proteomes" id="UP000276741">
    <property type="component" value="Chromosome"/>
</dbReference>
<reference evidence="4" key="2">
    <citation type="submission" date="2018-04" db="EMBL/GenBank/DDBJ databases">
        <title>Complete genome sequence of Sulfodiicoccus acidiphilus strain HS-1.</title>
        <authorList>
            <person name="Sakai H.D."/>
            <person name="Kurosawa N."/>
        </authorList>
    </citation>
    <scope>NUCLEOTIDE SEQUENCE [LARGE SCALE GENOMIC DNA]</scope>
    <source>
        <strain evidence="4">HS-1</strain>
    </source>
</reference>
<dbReference type="OrthoDB" id="46229at2157"/>
<dbReference type="InterPro" id="IPR036390">
    <property type="entry name" value="WH_DNA-bd_sf"/>
</dbReference>
<accession>A0A348B6P0</accession>
<proteinExistence type="predicted"/>
<organism evidence="2 4">
    <name type="scientific">Sulfodiicoccus acidiphilus</name>
    <dbReference type="NCBI Taxonomy" id="1670455"/>
    <lineage>
        <taxon>Archaea</taxon>
        <taxon>Thermoproteota</taxon>
        <taxon>Thermoprotei</taxon>
        <taxon>Sulfolobales</taxon>
        <taxon>Sulfolobaceae</taxon>
        <taxon>Sulfodiicoccus</taxon>
    </lineage>
</organism>
<dbReference type="EMBL" id="BMQS01000010">
    <property type="protein sequence ID" value="GGT96379.1"/>
    <property type="molecule type" value="Genomic_DNA"/>
</dbReference>
<dbReference type="CDD" id="cd00090">
    <property type="entry name" value="HTH_ARSR"/>
    <property type="match status" value="1"/>
</dbReference>
<dbReference type="Proteomes" id="UP000616143">
    <property type="component" value="Unassembled WGS sequence"/>
</dbReference>
<reference evidence="3" key="1">
    <citation type="journal article" date="2014" name="Int. J. Syst. Evol. Microbiol.">
        <title>Complete genome sequence of Corynebacterium casei LMG S-19264T (=DSM 44701T), isolated from a smear-ripened cheese.</title>
        <authorList>
            <consortium name="US DOE Joint Genome Institute (JGI-PGF)"/>
            <person name="Walter F."/>
            <person name="Albersmeier A."/>
            <person name="Kalinowski J."/>
            <person name="Ruckert C."/>
        </authorList>
    </citation>
    <scope>NUCLEOTIDE SEQUENCE</scope>
    <source>
        <strain evidence="3">JCM 31740</strain>
    </source>
</reference>
<dbReference type="InterPro" id="IPR036388">
    <property type="entry name" value="WH-like_DNA-bd_sf"/>
</dbReference>
<evidence type="ECO:0000313" key="2">
    <source>
        <dbReference type="EMBL" id="BBD73842.1"/>
    </source>
</evidence>
<feature type="domain" description="HTH iclR-type" evidence="1">
    <location>
        <begin position="184"/>
        <end position="225"/>
    </location>
</feature>
<dbReference type="Gene3D" id="1.10.10.10">
    <property type="entry name" value="Winged helix-like DNA-binding domain superfamily/Winged helix DNA-binding domain"/>
    <property type="match status" value="1"/>
</dbReference>
<evidence type="ECO:0000313" key="3">
    <source>
        <dbReference type="EMBL" id="GGT96379.1"/>
    </source>
</evidence>
<name>A0A348B6P0_9CREN</name>
<dbReference type="SUPFAM" id="SSF46785">
    <property type="entry name" value="Winged helix' DNA-binding domain"/>
    <property type="match status" value="1"/>
</dbReference>
<reference evidence="3" key="4">
    <citation type="submission" date="2020-09" db="EMBL/GenBank/DDBJ databases">
        <authorList>
            <person name="Sun Q."/>
            <person name="Ohkuma M."/>
        </authorList>
    </citation>
    <scope>NUCLEOTIDE SEQUENCE</scope>
    <source>
        <strain evidence="3">JCM 31740</strain>
    </source>
</reference>
<sequence>MRLEVALIPLFLFASVTFASSVYVSYSGQFNLVTNSSLVYLPFSNSTAITSNSTFVFRNYTVTFEAPGIHFLTYRGPFPPSNFTLNEPFQANITLILPPGANVEYVSGDLRGFSANSSGIFLKFYGSYVQVLYQVPEAPLNLELFLVPALAASLGATGYLAYLLFGKAPVQNAPYEDLDPRDVSVLDAVEMGADTLSKIMDATGMPRTTAYRRVRKLVKLGYVQEVREGGKVRYIRAKKA</sequence>
<dbReference type="GO" id="GO:0006355">
    <property type="term" value="P:regulation of DNA-templated transcription"/>
    <property type="evidence" value="ECO:0007669"/>
    <property type="project" value="InterPro"/>
</dbReference>
<keyword evidence="4" id="KW-1185">Reference proteome</keyword>
<gene>
    <name evidence="3" type="ORF">GCM10007116_12450</name>
    <name evidence="2" type="ORF">HS1genome_2231</name>
</gene>
<dbReference type="InterPro" id="IPR011991">
    <property type="entry name" value="ArsR-like_HTH"/>
</dbReference>
<dbReference type="KEGG" id="sacd:HS1genome_2231"/>
<protein>
    <submittedName>
        <fullName evidence="2">Transcriptional regulator</fullName>
    </submittedName>
</protein>
<reference evidence="2" key="3">
    <citation type="journal article" date="2019" name="BMC Res. Notes">
        <title>Complete genome sequence of the Sulfodiicoccus acidiphilus strain HS-1T, the first crenarchaeon that lacks polB3, isolated from an acidic hot spring in Ohwaku-dani, Hakone, Japan.</title>
        <authorList>
            <person name="Sakai H.D."/>
            <person name="Kurosawa N."/>
        </authorList>
    </citation>
    <scope>NUCLEOTIDE SEQUENCE</scope>
    <source>
        <strain evidence="2">HS-1</strain>
    </source>
</reference>
<dbReference type="Pfam" id="PF09339">
    <property type="entry name" value="HTH_IclR"/>
    <property type="match status" value="1"/>
</dbReference>
<dbReference type="AlphaFoldDB" id="A0A348B6P0"/>
<dbReference type="RefSeq" id="WP_126451092.1">
    <property type="nucleotide sequence ID" value="NZ_AP018553.1"/>
</dbReference>
<dbReference type="InterPro" id="IPR005471">
    <property type="entry name" value="Tscrpt_reg_IclR_N"/>
</dbReference>
<evidence type="ECO:0000259" key="1">
    <source>
        <dbReference type="Pfam" id="PF09339"/>
    </source>
</evidence>
<dbReference type="GeneID" id="38667683"/>
<dbReference type="EMBL" id="AP018553">
    <property type="protein sequence ID" value="BBD73842.1"/>
    <property type="molecule type" value="Genomic_DNA"/>
</dbReference>